<keyword evidence="2" id="KW-1185">Reference proteome</keyword>
<evidence type="ECO:0000313" key="1">
    <source>
        <dbReference type="EMBL" id="THU47316.1"/>
    </source>
</evidence>
<dbReference type="PANTHER" id="PTHR35100">
    <property type="entry name" value="FOLD PROTEIN"/>
    <property type="match status" value="1"/>
</dbReference>
<reference evidence="1 2" key="1">
    <citation type="journal article" date="2019" name="Nat. Plants">
        <title>Genome sequencing of Musa balbisiana reveals subgenome evolution and function divergence in polyploid bananas.</title>
        <authorList>
            <person name="Yao X."/>
        </authorList>
    </citation>
    <scope>NUCLEOTIDE SEQUENCE [LARGE SCALE GENOMIC DNA]</scope>
    <source>
        <strain evidence="2">cv. DH-PKW</strain>
        <tissue evidence="1">Leaves</tissue>
    </source>
</reference>
<dbReference type="AlphaFoldDB" id="A0A4V4H391"/>
<name>A0A4V4H391_MUSBA</name>
<gene>
    <name evidence="1" type="ORF">C4D60_Mb09t14210</name>
</gene>
<organism evidence="1 2">
    <name type="scientific">Musa balbisiana</name>
    <name type="common">Banana</name>
    <dbReference type="NCBI Taxonomy" id="52838"/>
    <lineage>
        <taxon>Eukaryota</taxon>
        <taxon>Viridiplantae</taxon>
        <taxon>Streptophyta</taxon>
        <taxon>Embryophyta</taxon>
        <taxon>Tracheophyta</taxon>
        <taxon>Spermatophyta</taxon>
        <taxon>Magnoliopsida</taxon>
        <taxon>Liliopsida</taxon>
        <taxon>Zingiberales</taxon>
        <taxon>Musaceae</taxon>
        <taxon>Musa</taxon>
    </lineage>
</organism>
<proteinExistence type="predicted"/>
<dbReference type="Proteomes" id="UP000317650">
    <property type="component" value="Chromosome 9"/>
</dbReference>
<comment type="caution">
    <text evidence="1">The sequence shown here is derived from an EMBL/GenBank/DDBJ whole genome shotgun (WGS) entry which is preliminary data.</text>
</comment>
<dbReference type="PANTHER" id="PTHR35100:SF1">
    <property type="entry name" value="F15H11.13 PROTEIN"/>
    <property type="match status" value="1"/>
</dbReference>
<sequence>MLVSQPKDTRESASVSIVSLETLFSLLYVPKPIPFCWTVATPSLCTWPDNDHKLVSLQVRERADIEYGCKSTFGSLWVATGDSWSAAGGSVNICKRRFTSLWGVGLLELRRARDCWIKPTIGNSVSHSKCTDPMHLQTSSACNGLGASYLQSKQSDSRIWQQRPSCLRPIHCSLHVGDQTIAETIANVITSLPFIVLGLQAPRQVSPRNKSVGLPCLHQKNLNATLYANSLIGVGIASSLYHSSRGQARRFLRWADYTMIATTTVCLSRAVRNENPRLLMAASTILLPFQPFMVSAMHTGLMEVAFARRALIKPELRMAHNLHTLSSLLGGALFVADDFFPETPYIHAAWHLAAAVGVGTCNKLLE</sequence>
<protein>
    <submittedName>
        <fullName evidence="1">Uncharacterized protein</fullName>
    </submittedName>
</protein>
<evidence type="ECO:0000313" key="2">
    <source>
        <dbReference type="Proteomes" id="UP000317650"/>
    </source>
</evidence>
<dbReference type="EMBL" id="PYDT01000010">
    <property type="protein sequence ID" value="THU47316.1"/>
    <property type="molecule type" value="Genomic_DNA"/>
</dbReference>
<accession>A0A4V4H391</accession>